<evidence type="ECO:0000256" key="1">
    <source>
        <dbReference type="ARBA" id="ARBA00009512"/>
    </source>
</evidence>
<evidence type="ECO:0000256" key="3">
    <source>
        <dbReference type="HAMAP-Rule" id="MF_00360"/>
    </source>
</evidence>
<name>A0A0G0B730_9BACT</name>
<comment type="function">
    <text evidence="3">Binds together with bS18 to 16S ribosomal RNA.</text>
</comment>
<dbReference type="GO" id="GO:1990904">
    <property type="term" value="C:ribonucleoprotein complex"/>
    <property type="evidence" value="ECO:0007669"/>
    <property type="project" value="UniProtKB-KW"/>
</dbReference>
<reference evidence="4 5" key="1">
    <citation type="journal article" date="2015" name="Nature">
        <title>rRNA introns, odd ribosomes, and small enigmatic genomes across a large radiation of phyla.</title>
        <authorList>
            <person name="Brown C.T."/>
            <person name="Hug L.A."/>
            <person name="Thomas B.C."/>
            <person name="Sharon I."/>
            <person name="Castelle C.J."/>
            <person name="Singh A."/>
            <person name="Wilkins M.J."/>
            <person name="Williams K.H."/>
            <person name="Banfield J.F."/>
        </authorList>
    </citation>
    <scope>NUCLEOTIDE SEQUENCE [LARGE SCALE GENOMIC DNA]</scope>
</reference>
<dbReference type="NCBIfam" id="TIGR00166">
    <property type="entry name" value="S6"/>
    <property type="match status" value="1"/>
</dbReference>
<keyword evidence="3" id="KW-0699">rRNA-binding</keyword>
<keyword evidence="3" id="KW-0694">RNA-binding</keyword>
<dbReference type="Pfam" id="PF01250">
    <property type="entry name" value="Ribosomal_S6"/>
    <property type="match status" value="1"/>
</dbReference>
<dbReference type="AlphaFoldDB" id="A0A0G0B730"/>
<dbReference type="Proteomes" id="UP000034927">
    <property type="component" value="Unassembled WGS sequence"/>
</dbReference>
<dbReference type="EMBL" id="LBPO01000001">
    <property type="protein sequence ID" value="KKP59546.1"/>
    <property type="molecule type" value="Genomic_DNA"/>
</dbReference>
<comment type="caution">
    <text evidence="4">The sequence shown here is derived from an EMBL/GenBank/DDBJ whole genome shotgun (WGS) entry which is preliminary data.</text>
</comment>
<evidence type="ECO:0000313" key="5">
    <source>
        <dbReference type="Proteomes" id="UP000034927"/>
    </source>
</evidence>
<dbReference type="Gene3D" id="3.30.70.60">
    <property type="match status" value="1"/>
</dbReference>
<dbReference type="CDD" id="cd00473">
    <property type="entry name" value="bS6"/>
    <property type="match status" value="1"/>
</dbReference>
<dbReference type="InterPro" id="IPR020814">
    <property type="entry name" value="Ribosomal_S6_plastid/chlpt"/>
</dbReference>
<dbReference type="InterPro" id="IPR014717">
    <property type="entry name" value="Transl_elong_EF1B/ribsomal_bS6"/>
</dbReference>
<proteinExistence type="inferred from homology"/>
<keyword evidence="3 4" id="KW-0689">Ribosomal protein</keyword>
<dbReference type="GO" id="GO:0019843">
    <property type="term" value="F:rRNA binding"/>
    <property type="evidence" value="ECO:0007669"/>
    <property type="project" value="UniProtKB-UniRule"/>
</dbReference>
<dbReference type="GO" id="GO:0003735">
    <property type="term" value="F:structural constituent of ribosome"/>
    <property type="evidence" value="ECO:0007669"/>
    <property type="project" value="InterPro"/>
</dbReference>
<gene>
    <name evidence="3" type="primary">rpsF</name>
    <name evidence="4" type="ORF">UR53_C0001G0046</name>
</gene>
<dbReference type="GO" id="GO:0006412">
    <property type="term" value="P:translation"/>
    <property type="evidence" value="ECO:0007669"/>
    <property type="project" value="UniProtKB-UniRule"/>
</dbReference>
<evidence type="ECO:0000256" key="2">
    <source>
        <dbReference type="ARBA" id="ARBA00035294"/>
    </source>
</evidence>
<comment type="similarity">
    <text evidence="1 3">Belongs to the bacterial ribosomal protein bS6 family.</text>
</comment>
<dbReference type="InterPro" id="IPR000529">
    <property type="entry name" value="Ribosomal_bS6"/>
</dbReference>
<protein>
    <recommendedName>
        <fullName evidence="2 3">Small ribosomal subunit protein bS6</fullName>
    </recommendedName>
</protein>
<organism evidence="4 5">
    <name type="scientific">Candidatus Magasanikbacteria bacterium GW2011_GWC2_34_16</name>
    <dbReference type="NCBI Taxonomy" id="1619045"/>
    <lineage>
        <taxon>Bacteria</taxon>
        <taxon>Candidatus Magasanikiibacteriota</taxon>
    </lineage>
</organism>
<evidence type="ECO:0000313" key="4">
    <source>
        <dbReference type="EMBL" id="KKP59546.1"/>
    </source>
</evidence>
<dbReference type="GO" id="GO:0005840">
    <property type="term" value="C:ribosome"/>
    <property type="evidence" value="ECO:0007669"/>
    <property type="project" value="UniProtKB-KW"/>
</dbReference>
<accession>A0A0G0B730</accession>
<dbReference type="InterPro" id="IPR035980">
    <property type="entry name" value="Ribosomal_bS6_sf"/>
</dbReference>
<keyword evidence="3" id="KW-0687">Ribonucleoprotein</keyword>
<dbReference type="HAMAP" id="MF_00360">
    <property type="entry name" value="Ribosomal_bS6"/>
    <property type="match status" value="1"/>
</dbReference>
<dbReference type="SUPFAM" id="SSF54995">
    <property type="entry name" value="Ribosomal protein S6"/>
    <property type="match status" value="1"/>
</dbReference>
<sequence length="159" mass="17967">MKKYELLLVLPGTLDEKEAEVRSAEVLALLKESDAEATIHNLGKMRLAYPIKQIRYGYFYTIIFSVSPEMLKSIQSKLGLMRDLLRAMITEFNSQFTGPQKISYSTDETGVTTMNDSMVEEVVEEEKEEIKPKAATKVSMQDINKKLDEILDGDIIPGV</sequence>